<evidence type="ECO:0000256" key="1">
    <source>
        <dbReference type="ARBA" id="ARBA00023016"/>
    </source>
</evidence>
<dbReference type="AlphaFoldDB" id="A0ABD3NMU2"/>
<dbReference type="CDD" id="cd00298">
    <property type="entry name" value="ACD_sHsps_p23-like"/>
    <property type="match status" value="1"/>
</dbReference>
<gene>
    <name evidence="6" type="ORF">ACHAW5_010667</name>
</gene>
<protein>
    <recommendedName>
        <fullName evidence="5">SHSP domain-containing protein</fullName>
    </recommendedName>
</protein>
<evidence type="ECO:0000313" key="7">
    <source>
        <dbReference type="Proteomes" id="UP001530315"/>
    </source>
</evidence>
<evidence type="ECO:0000259" key="5">
    <source>
        <dbReference type="PROSITE" id="PS01031"/>
    </source>
</evidence>
<dbReference type="InterPro" id="IPR031107">
    <property type="entry name" value="Small_HSP"/>
</dbReference>
<dbReference type="Proteomes" id="UP001530315">
    <property type="component" value="Unassembled WGS sequence"/>
</dbReference>
<feature type="compositionally biased region" description="Basic and acidic residues" evidence="4">
    <location>
        <begin position="225"/>
        <end position="246"/>
    </location>
</feature>
<feature type="compositionally biased region" description="Acidic residues" evidence="4">
    <location>
        <begin position="247"/>
        <end position="260"/>
    </location>
</feature>
<keyword evidence="7" id="KW-1185">Reference proteome</keyword>
<evidence type="ECO:0000256" key="3">
    <source>
        <dbReference type="RuleBase" id="RU003616"/>
    </source>
</evidence>
<dbReference type="Pfam" id="PF00011">
    <property type="entry name" value="HSP20"/>
    <property type="match status" value="1"/>
</dbReference>
<reference evidence="6 7" key="1">
    <citation type="submission" date="2024-10" db="EMBL/GenBank/DDBJ databases">
        <title>Updated reference genomes for cyclostephanoid diatoms.</title>
        <authorList>
            <person name="Roberts W.R."/>
            <person name="Alverson A.J."/>
        </authorList>
    </citation>
    <scope>NUCLEOTIDE SEQUENCE [LARGE SCALE GENOMIC DNA]</scope>
    <source>
        <strain evidence="6 7">AJA276-08</strain>
    </source>
</reference>
<dbReference type="PANTHER" id="PTHR11527">
    <property type="entry name" value="HEAT-SHOCK PROTEIN 20 FAMILY MEMBER"/>
    <property type="match status" value="1"/>
</dbReference>
<keyword evidence="1" id="KW-0346">Stress response</keyword>
<proteinExistence type="inferred from homology"/>
<comment type="caution">
    <text evidence="6">The sequence shown here is derived from an EMBL/GenBank/DDBJ whole genome shotgun (WGS) entry which is preliminary data.</text>
</comment>
<dbReference type="Gene3D" id="2.60.40.790">
    <property type="match status" value="1"/>
</dbReference>
<dbReference type="EMBL" id="JALLAZ020001340">
    <property type="protein sequence ID" value="KAL3776648.1"/>
    <property type="molecule type" value="Genomic_DNA"/>
</dbReference>
<evidence type="ECO:0000256" key="4">
    <source>
        <dbReference type="SAM" id="MobiDB-lite"/>
    </source>
</evidence>
<sequence length="260" mass="28806">MVSFLRSNKAVVTALLASALSAKTDAYGSLHFLSRPSTALASRMVPAFSGPSLLSRDAQRVMHDMDEMFDSMLGDMLYSPLLSLPRVSRPPRYLLQRGVPASNALPSITRPRNAHGIVQDDKQLKIVMDVQGAEASDVNLHLDEDGRVLRISGETKREEGGISVHSRFDRVFALNRDVDTSKISAQIDDGVLTIIAPKYKEGEVKENVRRIDIVENTKVENIEAARDEAVDTPTSHKEEESPKMEQEVDDTVIDLDLEHD</sequence>
<name>A0ABD3NMU2_9STRA</name>
<feature type="region of interest" description="Disordered" evidence="4">
    <location>
        <begin position="225"/>
        <end position="260"/>
    </location>
</feature>
<organism evidence="6 7">
    <name type="scientific">Stephanodiscus triporus</name>
    <dbReference type="NCBI Taxonomy" id="2934178"/>
    <lineage>
        <taxon>Eukaryota</taxon>
        <taxon>Sar</taxon>
        <taxon>Stramenopiles</taxon>
        <taxon>Ochrophyta</taxon>
        <taxon>Bacillariophyta</taxon>
        <taxon>Coscinodiscophyceae</taxon>
        <taxon>Thalassiosirophycidae</taxon>
        <taxon>Stephanodiscales</taxon>
        <taxon>Stephanodiscaceae</taxon>
        <taxon>Stephanodiscus</taxon>
    </lineage>
</organism>
<dbReference type="InterPro" id="IPR008978">
    <property type="entry name" value="HSP20-like_chaperone"/>
</dbReference>
<feature type="domain" description="SHSP" evidence="5">
    <location>
        <begin position="103"/>
        <end position="214"/>
    </location>
</feature>
<dbReference type="InterPro" id="IPR002068">
    <property type="entry name" value="A-crystallin/Hsp20_dom"/>
</dbReference>
<dbReference type="SUPFAM" id="SSF49764">
    <property type="entry name" value="HSP20-like chaperones"/>
    <property type="match status" value="1"/>
</dbReference>
<dbReference type="PROSITE" id="PS01031">
    <property type="entry name" value="SHSP"/>
    <property type="match status" value="1"/>
</dbReference>
<accession>A0ABD3NMU2</accession>
<evidence type="ECO:0000313" key="6">
    <source>
        <dbReference type="EMBL" id="KAL3776648.1"/>
    </source>
</evidence>
<comment type="similarity">
    <text evidence="2 3">Belongs to the small heat shock protein (HSP20) family.</text>
</comment>
<evidence type="ECO:0000256" key="2">
    <source>
        <dbReference type="PROSITE-ProRule" id="PRU00285"/>
    </source>
</evidence>